<dbReference type="InterPro" id="IPR005744">
    <property type="entry name" value="Hy-lIII"/>
</dbReference>
<feature type="transmembrane region" description="Helical" evidence="8">
    <location>
        <begin position="173"/>
        <end position="191"/>
    </location>
</feature>
<dbReference type="PANTHER" id="PTHR20855">
    <property type="entry name" value="ADIPOR/PROGESTIN RECEPTOR-RELATED"/>
    <property type="match status" value="1"/>
</dbReference>
<gene>
    <name evidence="10" type="ORF">g.16354</name>
    <name evidence="9" type="ORF">g.16355</name>
</gene>
<reference evidence="9" key="1">
    <citation type="submission" date="2015-12" db="EMBL/GenBank/DDBJ databases">
        <title>De novo transcriptome assembly of four potential Pierce s Disease insect vectors from Arizona vineyards.</title>
        <authorList>
            <person name="Tassone E.E."/>
        </authorList>
    </citation>
    <scope>NUCLEOTIDE SEQUENCE</scope>
</reference>
<protein>
    <recommendedName>
        <fullName evidence="11">Monocyte to macrophage differentiation factor 2</fullName>
    </recommendedName>
</protein>
<keyword evidence="7" id="KW-0479">Metal-binding</keyword>
<proteinExistence type="inferred from homology"/>
<organism evidence="9">
    <name type="scientific">Clastoptera arizonana</name>
    <name type="common">Arizona spittle bug</name>
    <dbReference type="NCBI Taxonomy" id="38151"/>
    <lineage>
        <taxon>Eukaryota</taxon>
        <taxon>Metazoa</taxon>
        <taxon>Ecdysozoa</taxon>
        <taxon>Arthropoda</taxon>
        <taxon>Hexapoda</taxon>
        <taxon>Insecta</taxon>
        <taxon>Pterygota</taxon>
        <taxon>Neoptera</taxon>
        <taxon>Paraneoptera</taxon>
        <taxon>Hemiptera</taxon>
        <taxon>Auchenorrhyncha</taxon>
        <taxon>Cercopoidea</taxon>
        <taxon>Clastopteridae</taxon>
        <taxon>Clastoptera</taxon>
    </lineage>
</organism>
<feature type="binding site" evidence="7">
    <location>
        <position position="228"/>
    </location>
    <ligand>
        <name>Zn(2+)</name>
        <dbReference type="ChEBI" id="CHEBI:29105"/>
    </ligand>
</feature>
<feature type="binding site" evidence="7">
    <location>
        <position position="224"/>
    </location>
    <ligand>
        <name>Zn(2+)</name>
        <dbReference type="ChEBI" id="CHEBI:29105"/>
    </ligand>
</feature>
<feature type="transmembrane region" description="Helical" evidence="8">
    <location>
        <begin position="144"/>
        <end position="161"/>
    </location>
</feature>
<accession>A0A1B6CC29</accession>
<dbReference type="PANTHER" id="PTHR20855:SF3">
    <property type="entry name" value="LD03007P"/>
    <property type="match status" value="1"/>
</dbReference>
<evidence type="ECO:0000313" key="9">
    <source>
        <dbReference type="EMBL" id="JAS11014.1"/>
    </source>
</evidence>
<evidence type="ECO:0000256" key="3">
    <source>
        <dbReference type="ARBA" id="ARBA00022475"/>
    </source>
</evidence>
<dbReference type="NCBIfam" id="TIGR01065">
    <property type="entry name" value="hlyIII"/>
    <property type="match status" value="1"/>
</dbReference>
<dbReference type="EMBL" id="GEDC01011029">
    <property type="protein sequence ID" value="JAS26269.1"/>
    <property type="molecule type" value="Transcribed_RNA"/>
</dbReference>
<evidence type="ECO:0000256" key="2">
    <source>
        <dbReference type="ARBA" id="ARBA00007018"/>
    </source>
</evidence>
<feature type="transmembrane region" description="Helical" evidence="8">
    <location>
        <begin position="226"/>
        <end position="247"/>
    </location>
</feature>
<sequence length="255" mass="29533">MTYLTSWSSQYLKYLGWTWPKEVKWMNERASPNKAYVPTTIEHVANVITHGVWIGPSFYASIVLVQRSSSWQQYWAAVVYGTALVLCFAVSTIFHSVFFSGHNRALKEALHRGDRAMIYVFIAASYFPWLMLRPLPQDSWISELWWMVWLLALLGILYQQVFHERFKTLETCFYLFLGVAPSIAVIMNISMVEFSGMTELKWGGFLYMLGVFFFKSDGAIPCAHAIWHLFVASAAAVHYFAILHHLYQTTEYEPH</sequence>
<feature type="transmembrane region" description="Helical" evidence="8">
    <location>
        <begin position="116"/>
        <end position="132"/>
    </location>
</feature>
<dbReference type="GO" id="GO:0005886">
    <property type="term" value="C:plasma membrane"/>
    <property type="evidence" value="ECO:0007669"/>
    <property type="project" value="UniProtKB-SubCell"/>
</dbReference>
<evidence type="ECO:0000256" key="1">
    <source>
        <dbReference type="ARBA" id="ARBA00004651"/>
    </source>
</evidence>
<evidence type="ECO:0000256" key="8">
    <source>
        <dbReference type="SAM" id="Phobius"/>
    </source>
</evidence>
<keyword evidence="4 8" id="KW-0812">Transmembrane</keyword>
<evidence type="ECO:0000313" key="10">
    <source>
        <dbReference type="EMBL" id="JAS26269.1"/>
    </source>
</evidence>
<evidence type="ECO:0008006" key="11">
    <source>
        <dbReference type="Google" id="ProtNLM"/>
    </source>
</evidence>
<dbReference type="Pfam" id="PF03006">
    <property type="entry name" value="HlyIII"/>
    <property type="match status" value="1"/>
</dbReference>
<feature type="transmembrane region" description="Helical" evidence="8">
    <location>
        <begin position="74"/>
        <end position="95"/>
    </location>
</feature>
<feature type="binding site" evidence="7">
    <location>
        <position position="95"/>
    </location>
    <ligand>
        <name>Zn(2+)</name>
        <dbReference type="ChEBI" id="CHEBI:29105"/>
    </ligand>
</feature>
<comment type="similarity">
    <text evidence="2">Belongs to the ADIPOR family.</text>
</comment>
<dbReference type="GO" id="GO:0140911">
    <property type="term" value="F:pore-forming activity"/>
    <property type="evidence" value="ECO:0007669"/>
    <property type="project" value="InterPro"/>
</dbReference>
<keyword evidence="5 8" id="KW-1133">Transmembrane helix</keyword>
<dbReference type="InterPro" id="IPR004254">
    <property type="entry name" value="AdipoR/HlyIII-related"/>
</dbReference>
<evidence type="ECO:0000256" key="7">
    <source>
        <dbReference type="PIRSR" id="PIRSR604254-1"/>
    </source>
</evidence>
<keyword evidence="7" id="KW-0862">Zinc</keyword>
<dbReference type="EMBL" id="GEDC01026284">
    <property type="protein sequence ID" value="JAS11014.1"/>
    <property type="molecule type" value="Transcribed_RNA"/>
</dbReference>
<name>A0A1B6CC29_9HEMI</name>
<dbReference type="AlphaFoldDB" id="A0A1B6CC29"/>
<dbReference type="GO" id="GO:0046872">
    <property type="term" value="F:metal ion binding"/>
    <property type="evidence" value="ECO:0007669"/>
    <property type="project" value="UniProtKB-KW"/>
</dbReference>
<comment type="subcellular location">
    <subcellularLocation>
        <location evidence="1">Cell membrane</location>
        <topology evidence="1">Multi-pass membrane protein</topology>
    </subcellularLocation>
</comment>
<evidence type="ECO:0000256" key="4">
    <source>
        <dbReference type="ARBA" id="ARBA00022692"/>
    </source>
</evidence>
<evidence type="ECO:0000256" key="6">
    <source>
        <dbReference type="ARBA" id="ARBA00023136"/>
    </source>
</evidence>
<evidence type="ECO:0000256" key="5">
    <source>
        <dbReference type="ARBA" id="ARBA00022989"/>
    </source>
</evidence>
<keyword evidence="6 8" id="KW-0472">Membrane</keyword>
<keyword evidence="3" id="KW-1003">Cell membrane</keyword>